<feature type="chain" id="PRO_5025558433" evidence="6">
    <location>
        <begin position="19"/>
        <end position="604"/>
    </location>
</feature>
<dbReference type="EMBL" id="IACT01002451">
    <property type="protein sequence ID" value="LAC21728.1"/>
    <property type="molecule type" value="mRNA"/>
</dbReference>
<dbReference type="Gene3D" id="3.50.50.60">
    <property type="entry name" value="FAD/NAD(P)-binding domain"/>
    <property type="match status" value="1"/>
</dbReference>
<sequence>MFPSLWSFGRSLVRMLLTTIVTDLPMDFDTDPQLQAAYDFVVVGGGTSGSVVASRLAEVPSWRVLLLESGGSATPETAVPAFSLLAMDGDNKWDYRVAPQAHAQYNFKGHSSPYPLGKGMGGSSSINLMTHVRGNKRDYDNWAHLGNLGWDYHSVLPYFRKSEDFHGKVTNDNSEFHGFGGPLSVEAQSWSTPVQDALLDGGRELGYPVIDPNGYSQIGFSALDLTTHRGIRSSASESYLRPNIYRKNLDICTHAHVTKITFDDYNRAVGVRFLRKGEKEQEVFVSREVILSAGAVNTPQILLLSGIGGRHQLHKLGIFVNADVPGVGANLQDHPTVYGLTWKIKRGMGQNLINMVDPSVFADYRLHKRGVLTSPFGLEGKAWTSLGYTVDPAWPDLEFTVFSAHPALDNGFRIADMMGFERKFFGRYFSPLFGREGFTIAPMLTRPKSRGSVTLSSSDPTEPPIIDPNFLSSSEDVDSLIDGIKFSLLLGNTSSFRDALEAEFHDQALPGCEDLPYGGDAYWGCYVRHMTASSYHPAGTCKMAVAHDPMGVVSNRLKVRGVSSIRVADASVMPVLPSGGLHAACIMIGEKAADIIKEDWGVIF</sequence>
<evidence type="ECO:0000256" key="1">
    <source>
        <dbReference type="ARBA" id="ARBA00001974"/>
    </source>
</evidence>
<reference evidence="8" key="1">
    <citation type="submission" date="2017-11" db="EMBL/GenBank/DDBJ databases">
        <title>The sensing device of the deep-sea amphipod.</title>
        <authorList>
            <person name="Kobayashi H."/>
            <person name="Nagahama T."/>
            <person name="Arai W."/>
            <person name="Sasagawa Y."/>
            <person name="Umeda M."/>
            <person name="Hayashi T."/>
            <person name="Nikaido I."/>
            <person name="Watanabe H."/>
            <person name="Oguri K."/>
            <person name="Kitazato H."/>
            <person name="Fujioka K."/>
            <person name="Kido Y."/>
            <person name="Takami H."/>
        </authorList>
    </citation>
    <scope>NUCLEOTIDE SEQUENCE</scope>
    <source>
        <tissue evidence="8">Whole body</tissue>
    </source>
</reference>
<dbReference type="GO" id="GO:0016614">
    <property type="term" value="F:oxidoreductase activity, acting on CH-OH group of donors"/>
    <property type="evidence" value="ECO:0007669"/>
    <property type="project" value="InterPro"/>
</dbReference>
<dbReference type="Pfam" id="PF00732">
    <property type="entry name" value="GMC_oxred_N"/>
    <property type="match status" value="1"/>
</dbReference>
<dbReference type="PIRSF" id="PIRSF000137">
    <property type="entry name" value="Alcohol_oxidase"/>
    <property type="match status" value="1"/>
</dbReference>
<feature type="binding site" evidence="5">
    <location>
        <position position="257"/>
    </location>
    <ligand>
        <name>FAD</name>
        <dbReference type="ChEBI" id="CHEBI:57692"/>
    </ligand>
</feature>
<comment type="cofactor">
    <cofactor evidence="1 5">
        <name>FAD</name>
        <dbReference type="ChEBI" id="CHEBI:57692"/>
    </cofactor>
</comment>
<feature type="domain" description="Glucose-methanol-choline oxidoreductase N-terminal" evidence="7">
    <location>
        <begin position="294"/>
        <end position="308"/>
    </location>
</feature>
<evidence type="ECO:0000256" key="5">
    <source>
        <dbReference type="PIRSR" id="PIRSR000137-2"/>
    </source>
</evidence>
<evidence type="ECO:0000256" key="6">
    <source>
        <dbReference type="SAM" id="SignalP"/>
    </source>
</evidence>
<dbReference type="PANTHER" id="PTHR11552:SF147">
    <property type="entry name" value="CHOLINE DEHYDROGENASE, MITOCHONDRIAL"/>
    <property type="match status" value="1"/>
</dbReference>
<organism evidence="8">
    <name type="scientific">Hirondellea gigas</name>
    <dbReference type="NCBI Taxonomy" id="1518452"/>
    <lineage>
        <taxon>Eukaryota</taxon>
        <taxon>Metazoa</taxon>
        <taxon>Ecdysozoa</taxon>
        <taxon>Arthropoda</taxon>
        <taxon>Crustacea</taxon>
        <taxon>Multicrustacea</taxon>
        <taxon>Malacostraca</taxon>
        <taxon>Eumalacostraca</taxon>
        <taxon>Peracarida</taxon>
        <taxon>Amphipoda</taxon>
        <taxon>Amphilochidea</taxon>
        <taxon>Lysianassida</taxon>
        <taxon>Lysianassidira</taxon>
        <taxon>Lysianassoidea</taxon>
        <taxon>Lysianassidae</taxon>
        <taxon>Hirondellea</taxon>
    </lineage>
</organism>
<dbReference type="Pfam" id="PF05199">
    <property type="entry name" value="GMC_oxred_C"/>
    <property type="match status" value="1"/>
</dbReference>
<evidence type="ECO:0000256" key="2">
    <source>
        <dbReference type="ARBA" id="ARBA00010790"/>
    </source>
</evidence>
<dbReference type="PROSITE" id="PS00624">
    <property type="entry name" value="GMC_OXRED_2"/>
    <property type="match status" value="1"/>
</dbReference>
<dbReference type="InterPro" id="IPR012132">
    <property type="entry name" value="GMC_OxRdtase"/>
</dbReference>
<evidence type="ECO:0000313" key="8">
    <source>
        <dbReference type="EMBL" id="LAC21728.1"/>
    </source>
</evidence>
<evidence type="ECO:0000256" key="3">
    <source>
        <dbReference type="ARBA" id="ARBA00022630"/>
    </source>
</evidence>
<keyword evidence="4 5" id="KW-0274">FAD</keyword>
<dbReference type="InterPro" id="IPR036188">
    <property type="entry name" value="FAD/NAD-bd_sf"/>
</dbReference>
<dbReference type="SUPFAM" id="SSF51905">
    <property type="entry name" value="FAD/NAD(P)-binding domain"/>
    <property type="match status" value="1"/>
</dbReference>
<dbReference type="Gene3D" id="3.30.560.10">
    <property type="entry name" value="Glucose Oxidase, domain 3"/>
    <property type="match status" value="1"/>
</dbReference>
<dbReference type="InterPro" id="IPR007867">
    <property type="entry name" value="GMC_OxRtase_C"/>
</dbReference>
<comment type="similarity">
    <text evidence="2">Belongs to the GMC oxidoreductase family.</text>
</comment>
<feature type="binding site" evidence="5">
    <location>
        <begin position="47"/>
        <end position="48"/>
    </location>
    <ligand>
        <name>FAD</name>
        <dbReference type="ChEBI" id="CHEBI:57692"/>
    </ligand>
</feature>
<dbReference type="SUPFAM" id="SSF54373">
    <property type="entry name" value="FAD-linked reductases, C-terminal domain"/>
    <property type="match status" value="1"/>
</dbReference>
<evidence type="ECO:0000259" key="7">
    <source>
        <dbReference type="PROSITE" id="PS00624"/>
    </source>
</evidence>
<dbReference type="PANTHER" id="PTHR11552">
    <property type="entry name" value="GLUCOSE-METHANOL-CHOLINE GMC OXIDOREDUCTASE"/>
    <property type="match status" value="1"/>
</dbReference>
<keyword evidence="3" id="KW-0285">Flavoprotein</keyword>
<protein>
    <submittedName>
        <fullName evidence="8">Glucose dehydrogenase [FAD, quinone]-like</fullName>
    </submittedName>
</protein>
<accession>A0A6A7FTD1</accession>
<dbReference type="GO" id="GO:0050660">
    <property type="term" value="F:flavin adenine dinucleotide binding"/>
    <property type="evidence" value="ECO:0007669"/>
    <property type="project" value="InterPro"/>
</dbReference>
<proteinExistence type="evidence at transcript level"/>
<evidence type="ECO:0000256" key="4">
    <source>
        <dbReference type="ARBA" id="ARBA00022827"/>
    </source>
</evidence>
<dbReference type="InterPro" id="IPR000172">
    <property type="entry name" value="GMC_OxRdtase_N"/>
</dbReference>
<dbReference type="AlphaFoldDB" id="A0A6A7FTD1"/>
<name>A0A6A7FTD1_9CRUS</name>
<feature type="signal peptide" evidence="6">
    <location>
        <begin position="1"/>
        <end position="18"/>
    </location>
</feature>
<keyword evidence="6" id="KW-0732">Signal</keyword>